<dbReference type="EMBL" id="SBJO01000185">
    <property type="protein sequence ID" value="KAF9762328.1"/>
    <property type="molecule type" value="Genomic_DNA"/>
</dbReference>
<sequence>MKSIPTFTQELGERTLDVSIGFCNVPDMAREKSIKDGFEINVLIMGRRGLGTTTLVNSLFGAPIVQHSRSNGLTVTKNEIIENGISLETTAITYHSDNILKILEHIDALNMAYFEKEQGPYQVHKDDRVHVCLYLIPSDHLTFSEIEAMQKISQKCNFIPIIAKADMYTPEELKARKEETMLLIRENNIECFVPAPIEHDEEHVKEVKGIIENMPFGVIASETVYEHEGEIIRGRKYPWGFINIENEEGNDFKRLQKLIIYSHLDELINKTDTIYYNSYRKKLLEMERNSESIQMARYNKLKTEMEKIMRERYNRRIEQLKKEESELDQLYQAKENLNMRDLNINGHKNQ</sequence>
<evidence type="ECO:0000313" key="5">
    <source>
        <dbReference type="Proteomes" id="UP000740883"/>
    </source>
</evidence>
<reference evidence="4 5" key="1">
    <citation type="journal article" date="2020" name="Genome Biol. Evol.">
        <title>Comparative genomics of strictly vertically transmitted, feminizing microsporidia endosymbionts of amphipod crustaceans.</title>
        <authorList>
            <person name="Cormier A."/>
            <person name="Chebbi M.A."/>
            <person name="Giraud I."/>
            <person name="Wattier R."/>
            <person name="Teixeira M."/>
            <person name="Gilbert C."/>
            <person name="Rigaud T."/>
            <person name="Cordaux R."/>
        </authorList>
    </citation>
    <scope>NUCLEOTIDE SEQUENCE [LARGE SCALE GENOMIC DNA]</scope>
    <source>
        <strain evidence="4 5">Ou3-Ou53</strain>
    </source>
</reference>
<comment type="similarity">
    <text evidence="1">Belongs to the TRAFAC class TrmE-Era-EngA-EngB-Septin-like GTPase superfamily. Septin GTPase family.</text>
</comment>
<dbReference type="PROSITE" id="PS51719">
    <property type="entry name" value="G_SEPTIN"/>
    <property type="match status" value="1"/>
</dbReference>
<name>A0A9P6GY97_9MICR</name>
<keyword evidence="4" id="KW-0132">Cell division</keyword>
<dbReference type="AlphaFoldDB" id="A0A9P6GY97"/>
<dbReference type="InterPro" id="IPR030379">
    <property type="entry name" value="G_SEPTIN_dom"/>
</dbReference>
<evidence type="ECO:0000259" key="3">
    <source>
        <dbReference type="PROSITE" id="PS51719"/>
    </source>
</evidence>
<comment type="caution">
    <text evidence="4">The sequence shown here is derived from an EMBL/GenBank/DDBJ whole genome shotgun (WGS) entry which is preliminary data.</text>
</comment>
<evidence type="ECO:0000256" key="2">
    <source>
        <dbReference type="SAM" id="Coils"/>
    </source>
</evidence>
<evidence type="ECO:0000313" key="4">
    <source>
        <dbReference type="EMBL" id="KAF9762328.1"/>
    </source>
</evidence>
<dbReference type="Pfam" id="PF00735">
    <property type="entry name" value="Septin"/>
    <property type="match status" value="1"/>
</dbReference>
<dbReference type="Proteomes" id="UP000740883">
    <property type="component" value="Unassembled WGS sequence"/>
</dbReference>
<accession>A0A9P6GY97</accession>
<keyword evidence="2" id="KW-0175">Coiled coil</keyword>
<keyword evidence="1" id="KW-0547">Nucleotide-binding</keyword>
<organism evidence="4 5">
    <name type="scientific">Nosema granulosis</name>
    <dbReference type="NCBI Taxonomy" id="83296"/>
    <lineage>
        <taxon>Eukaryota</taxon>
        <taxon>Fungi</taxon>
        <taxon>Fungi incertae sedis</taxon>
        <taxon>Microsporidia</taxon>
        <taxon>Nosematidae</taxon>
        <taxon>Nosema</taxon>
    </lineage>
</organism>
<protein>
    <submittedName>
        <fullName evidence="4">Cell division control protein 10</fullName>
    </submittedName>
</protein>
<feature type="coiled-coil region" evidence="2">
    <location>
        <begin position="303"/>
        <end position="340"/>
    </location>
</feature>
<gene>
    <name evidence="4" type="primary">CDC10</name>
    <name evidence="4" type="ORF">NGRA_2091</name>
</gene>
<feature type="domain" description="Septin-type G" evidence="3">
    <location>
        <begin position="126"/>
        <end position="286"/>
    </location>
</feature>
<keyword evidence="1" id="KW-0342">GTP-binding</keyword>
<dbReference type="Gene3D" id="3.40.50.300">
    <property type="entry name" value="P-loop containing nucleotide triphosphate hydrolases"/>
    <property type="match status" value="1"/>
</dbReference>
<proteinExistence type="inferred from homology"/>
<evidence type="ECO:0000256" key="1">
    <source>
        <dbReference type="RuleBase" id="RU004560"/>
    </source>
</evidence>
<dbReference type="OrthoDB" id="416553at2759"/>
<dbReference type="InterPro" id="IPR027417">
    <property type="entry name" value="P-loop_NTPase"/>
</dbReference>
<dbReference type="SUPFAM" id="SSF52540">
    <property type="entry name" value="P-loop containing nucleoside triphosphate hydrolases"/>
    <property type="match status" value="1"/>
</dbReference>
<keyword evidence="5" id="KW-1185">Reference proteome</keyword>
<keyword evidence="4" id="KW-0131">Cell cycle</keyword>
<dbReference type="GO" id="GO:0005525">
    <property type="term" value="F:GTP binding"/>
    <property type="evidence" value="ECO:0007669"/>
    <property type="project" value="UniProtKB-KW"/>
</dbReference>
<dbReference type="GO" id="GO:0051301">
    <property type="term" value="P:cell division"/>
    <property type="evidence" value="ECO:0007669"/>
    <property type="project" value="UniProtKB-KW"/>
</dbReference>
<dbReference type="PANTHER" id="PTHR18884">
    <property type="entry name" value="SEPTIN"/>
    <property type="match status" value="1"/>
</dbReference>